<evidence type="ECO:0000313" key="2">
    <source>
        <dbReference type="EMBL" id="MDT0329914.1"/>
    </source>
</evidence>
<name>A0ABU2MB57_9ACTN</name>
<dbReference type="Pfam" id="PF00067">
    <property type="entry name" value="p450"/>
    <property type="match status" value="1"/>
</dbReference>
<dbReference type="SUPFAM" id="SSF48264">
    <property type="entry name" value="Cytochrome P450"/>
    <property type="match status" value="1"/>
</dbReference>
<dbReference type="EMBL" id="JAVREP010000010">
    <property type="protein sequence ID" value="MDT0329914.1"/>
    <property type="molecule type" value="Genomic_DNA"/>
</dbReference>
<evidence type="ECO:0000256" key="1">
    <source>
        <dbReference type="SAM" id="MobiDB-lite"/>
    </source>
</evidence>
<proteinExistence type="predicted"/>
<accession>A0ABU2MB57</accession>
<dbReference type="Proteomes" id="UP001183390">
    <property type="component" value="Unassembled WGS sequence"/>
</dbReference>
<protein>
    <submittedName>
        <fullName evidence="2">Cytochrome P450</fullName>
    </submittedName>
</protein>
<gene>
    <name evidence="2" type="ORF">RM479_15995</name>
</gene>
<evidence type="ECO:0000313" key="3">
    <source>
        <dbReference type="Proteomes" id="UP001183390"/>
    </source>
</evidence>
<dbReference type="InterPro" id="IPR036396">
    <property type="entry name" value="Cyt_P450_sf"/>
</dbReference>
<comment type="caution">
    <text evidence="2">The sequence shown here is derived from an EMBL/GenBank/DDBJ whole genome shotgun (WGS) entry which is preliminary data.</text>
</comment>
<reference evidence="3" key="1">
    <citation type="submission" date="2023-07" db="EMBL/GenBank/DDBJ databases">
        <title>30 novel species of actinomycetes from the DSMZ collection.</title>
        <authorList>
            <person name="Nouioui I."/>
        </authorList>
    </citation>
    <scope>NUCLEOTIDE SEQUENCE [LARGE SCALE GENOMIC DNA]</scope>
    <source>
        <strain evidence="3">DSM 44743</strain>
    </source>
</reference>
<organism evidence="2 3">
    <name type="scientific">Nocardiopsis lambiniae</name>
    <dbReference type="NCBI Taxonomy" id="3075539"/>
    <lineage>
        <taxon>Bacteria</taxon>
        <taxon>Bacillati</taxon>
        <taxon>Actinomycetota</taxon>
        <taxon>Actinomycetes</taxon>
        <taxon>Streptosporangiales</taxon>
        <taxon>Nocardiopsidaceae</taxon>
        <taxon>Nocardiopsis</taxon>
    </lineage>
</organism>
<dbReference type="RefSeq" id="WP_311512519.1">
    <property type="nucleotide sequence ID" value="NZ_JAVREP010000010.1"/>
</dbReference>
<keyword evidence="3" id="KW-1185">Reference proteome</keyword>
<dbReference type="Gene3D" id="1.10.630.10">
    <property type="entry name" value="Cytochrome P450"/>
    <property type="match status" value="1"/>
</dbReference>
<dbReference type="InterPro" id="IPR001128">
    <property type="entry name" value="Cyt_P450"/>
</dbReference>
<sequence length="424" mass="46841">MATTRAPAPMETMRLLPLLSTLVARGVIVRRPRWEAAAAALETDHRLSALLRELRERHGDGPLPLNIAGRRMAIVLAPEDVRRLLEGTPDPFSPVGREKRGALAHFQPHGVLASDSDAREPRREANEQALATGRVHPDIDTLSAHVEEEAEVLLHALGDANALDWPRFSASFDALARRVIFGSWAATDHLTTALLRHLRSRADWSYAMPIDRKAREEFLHRVREGIDHAEPGSLAARLPDDARVRPEDQVAHWLFAFDATAIASFRALALLNAENTDFEGIVADPARLAATVQESVRLWPTTLAILREGVRPTEWRGMTFEEGTAFVVVSSYFHRDPRLPYADAFTPEIWLDGRAEAEPGLVPFSHGPAECPGRDVVLATTSLFLRALTRRGRPTRLDAAPLVSAYVPALLDHTALRFSPEGAP</sequence>
<feature type="region of interest" description="Disordered" evidence="1">
    <location>
        <begin position="111"/>
        <end position="130"/>
    </location>
</feature>
<feature type="compositionally biased region" description="Basic and acidic residues" evidence="1">
    <location>
        <begin position="116"/>
        <end position="126"/>
    </location>
</feature>